<feature type="compositionally biased region" description="Low complexity" evidence="1">
    <location>
        <begin position="1"/>
        <end position="19"/>
    </location>
</feature>
<feature type="compositionally biased region" description="Basic and acidic residues" evidence="1">
    <location>
        <begin position="247"/>
        <end position="256"/>
    </location>
</feature>
<keyword evidence="3" id="KW-1185">Reference proteome</keyword>
<feature type="region of interest" description="Disordered" evidence="1">
    <location>
        <begin position="1"/>
        <end position="72"/>
    </location>
</feature>
<feature type="non-terminal residue" evidence="2">
    <location>
        <position position="311"/>
    </location>
</feature>
<feature type="region of interest" description="Disordered" evidence="1">
    <location>
        <begin position="98"/>
        <end position="226"/>
    </location>
</feature>
<accession>A0ABQ0LGA2</accession>
<feature type="region of interest" description="Disordered" evidence="1">
    <location>
        <begin position="244"/>
        <end position="263"/>
    </location>
</feature>
<evidence type="ECO:0000313" key="2">
    <source>
        <dbReference type="EMBL" id="GAT50071.1"/>
    </source>
</evidence>
<feature type="compositionally biased region" description="Acidic residues" evidence="1">
    <location>
        <begin position="131"/>
        <end position="141"/>
    </location>
</feature>
<sequence length="311" mass="34230">MSSSSARTPGAAHAPAARPQARRPRTTNAPRKTTVGAEKPVAAGKSKPVAKKPAATTKKLATATQQTSAATTKTITKNAGNALSPGFVAVAMNVANAANAAEASSSSSTRPQRAAATANSYVNGDAHQYNDDEGDLDDDGDQYQYQHDEDEDQHDDEYEDERSEDDRRVPARQRRPSAKQQQLDAEREEAEESRRQKDAKQAKQAARAAGQEVSDDEMVEPRTNTVFMTRDVDTRLDTIKNTARRRTYTDARHGSSQDETNDLAQYGKVVFDAPGRPLPQEERQPIFNRAGKRVLEPMKLDLKMPERWEPV</sequence>
<gene>
    <name evidence="2" type="ORF">MCHLO_07351</name>
</gene>
<name>A0ABQ0LGA2_MYCCL</name>
<feature type="compositionally biased region" description="Low complexity" evidence="1">
    <location>
        <begin position="26"/>
        <end position="72"/>
    </location>
</feature>
<evidence type="ECO:0000256" key="1">
    <source>
        <dbReference type="SAM" id="MobiDB-lite"/>
    </source>
</evidence>
<feature type="compositionally biased region" description="Basic and acidic residues" evidence="1">
    <location>
        <begin position="192"/>
        <end position="201"/>
    </location>
</feature>
<feature type="compositionally biased region" description="Acidic residues" evidence="1">
    <location>
        <begin position="148"/>
        <end position="163"/>
    </location>
</feature>
<organism evidence="2 3">
    <name type="scientific">Mycena chlorophos</name>
    <name type="common">Agaric fungus</name>
    <name type="synonym">Agaricus chlorophos</name>
    <dbReference type="NCBI Taxonomy" id="658473"/>
    <lineage>
        <taxon>Eukaryota</taxon>
        <taxon>Fungi</taxon>
        <taxon>Dikarya</taxon>
        <taxon>Basidiomycota</taxon>
        <taxon>Agaricomycotina</taxon>
        <taxon>Agaricomycetes</taxon>
        <taxon>Agaricomycetidae</taxon>
        <taxon>Agaricales</taxon>
        <taxon>Marasmiineae</taxon>
        <taxon>Mycenaceae</taxon>
        <taxon>Mycena</taxon>
    </lineage>
</organism>
<evidence type="ECO:0000313" key="3">
    <source>
        <dbReference type="Proteomes" id="UP000815677"/>
    </source>
</evidence>
<dbReference type="EMBL" id="DF846190">
    <property type="protein sequence ID" value="GAT50071.1"/>
    <property type="molecule type" value="Genomic_DNA"/>
</dbReference>
<feature type="compositionally biased region" description="Low complexity" evidence="1">
    <location>
        <begin position="98"/>
        <end position="118"/>
    </location>
</feature>
<proteinExistence type="predicted"/>
<protein>
    <submittedName>
        <fullName evidence="2">Uncharacterized protein</fullName>
    </submittedName>
</protein>
<dbReference type="Proteomes" id="UP000815677">
    <property type="component" value="Unassembled WGS sequence"/>
</dbReference>
<reference evidence="2" key="1">
    <citation type="submission" date="2014-09" db="EMBL/GenBank/DDBJ databases">
        <title>Genome sequence of the luminous mushroom Mycena chlorophos for searching fungal bioluminescence genes.</title>
        <authorList>
            <person name="Tanaka Y."/>
            <person name="Kasuga D."/>
            <person name="Oba Y."/>
            <person name="Hase S."/>
            <person name="Sato K."/>
            <person name="Oba Y."/>
            <person name="Sakakibara Y."/>
        </authorList>
    </citation>
    <scope>NUCLEOTIDE SEQUENCE</scope>
</reference>